<dbReference type="Gene3D" id="1.10.10.10">
    <property type="entry name" value="Winged helix-like DNA-binding domain superfamily/Winged helix DNA-binding domain"/>
    <property type="match status" value="1"/>
</dbReference>
<evidence type="ECO:0000313" key="3">
    <source>
        <dbReference type="Proteomes" id="UP000298714"/>
    </source>
</evidence>
<dbReference type="AlphaFoldDB" id="A0A4D7CAA6"/>
<reference evidence="3" key="1">
    <citation type="submission" date="2019-04" db="EMBL/GenBank/DDBJ databases">
        <title>Complete genome sequence of Sphingomonas sp. W1-2-3.</title>
        <authorList>
            <person name="Im W.T."/>
        </authorList>
    </citation>
    <scope>NUCLEOTIDE SEQUENCE [LARGE SCALE GENOMIC DNA]</scope>
    <source>
        <strain evidence="3">W1-2-3</strain>
    </source>
</reference>
<keyword evidence="3" id="KW-1185">Reference proteome</keyword>
<dbReference type="SUPFAM" id="SSF46785">
    <property type="entry name" value="Winged helix' DNA-binding domain"/>
    <property type="match status" value="1"/>
</dbReference>
<dbReference type="InterPro" id="IPR012318">
    <property type="entry name" value="HTH_CRP"/>
</dbReference>
<protein>
    <recommendedName>
        <fullName evidence="1">HTH crp-type domain-containing protein</fullName>
    </recommendedName>
</protein>
<dbReference type="InterPro" id="IPR036390">
    <property type="entry name" value="WH_DNA-bd_sf"/>
</dbReference>
<dbReference type="Proteomes" id="UP000298714">
    <property type="component" value="Chromosome"/>
</dbReference>
<dbReference type="RefSeq" id="WP_222873088.1">
    <property type="nucleotide sequence ID" value="NZ_CP039704.1"/>
</dbReference>
<dbReference type="KEGG" id="hgn:E6W36_14050"/>
<accession>A0A4D7CAA6</accession>
<feature type="domain" description="HTH crp-type" evidence="1">
    <location>
        <begin position="1"/>
        <end position="44"/>
    </location>
</feature>
<dbReference type="EMBL" id="CP039704">
    <property type="protein sequence ID" value="QCI80223.1"/>
    <property type="molecule type" value="Genomic_DNA"/>
</dbReference>
<organism evidence="2 3">
    <name type="scientific">Hankyongella ginsenosidimutans</name>
    <dbReference type="NCBI Taxonomy" id="1763828"/>
    <lineage>
        <taxon>Bacteria</taxon>
        <taxon>Pseudomonadati</taxon>
        <taxon>Pseudomonadota</taxon>
        <taxon>Alphaproteobacteria</taxon>
        <taxon>Sphingomonadales</taxon>
        <taxon>Sphingomonadaceae</taxon>
        <taxon>Hankyongella</taxon>
    </lineage>
</organism>
<dbReference type="InterPro" id="IPR036388">
    <property type="entry name" value="WH-like_DNA-bd_sf"/>
</dbReference>
<proteinExistence type="predicted"/>
<name>A0A4D7CAA6_9SPHN</name>
<dbReference type="PROSITE" id="PS51063">
    <property type="entry name" value="HTH_CRP_2"/>
    <property type="match status" value="1"/>
</dbReference>
<gene>
    <name evidence="2" type="ORF">E6W36_14050</name>
</gene>
<dbReference type="GO" id="GO:0006355">
    <property type="term" value="P:regulation of DNA-templated transcription"/>
    <property type="evidence" value="ECO:0007669"/>
    <property type="project" value="InterPro"/>
</dbReference>
<dbReference type="GO" id="GO:0003677">
    <property type="term" value="F:DNA binding"/>
    <property type="evidence" value="ECO:0007669"/>
    <property type="project" value="InterPro"/>
</dbReference>
<evidence type="ECO:0000259" key="1">
    <source>
        <dbReference type="PROSITE" id="PS51063"/>
    </source>
</evidence>
<sequence length="52" mass="5985">MSRQDIADYLAIRLETLSRTVKQLKDDGLVDELSRTEFSIVDRSRLKSIGMN</sequence>
<evidence type="ECO:0000313" key="2">
    <source>
        <dbReference type="EMBL" id="QCI80223.1"/>
    </source>
</evidence>
<dbReference type="Pfam" id="PF13545">
    <property type="entry name" value="HTH_Crp_2"/>
    <property type="match status" value="1"/>
</dbReference>
<dbReference type="SMART" id="SM00419">
    <property type="entry name" value="HTH_CRP"/>
    <property type="match status" value="1"/>
</dbReference>